<evidence type="ECO:0000313" key="1">
    <source>
        <dbReference type="EMBL" id="APH73844.1"/>
    </source>
</evidence>
<dbReference type="GO" id="GO:0016491">
    <property type="term" value="F:oxidoreductase activity"/>
    <property type="evidence" value="ECO:0007669"/>
    <property type="project" value="InterPro"/>
</dbReference>
<dbReference type="NCBIfam" id="NF047509">
    <property type="entry name" value="Rv3131_FMN_oxido"/>
    <property type="match status" value="1"/>
</dbReference>
<dbReference type="InterPro" id="IPR006311">
    <property type="entry name" value="TAT_signal"/>
</dbReference>
<dbReference type="InterPro" id="IPR000415">
    <property type="entry name" value="Nitroreductase-like"/>
</dbReference>
<dbReference type="PROSITE" id="PS51318">
    <property type="entry name" value="TAT"/>
    <property type="match status" value="1"/>
</dbReference>
<evidence type="ECO:0000313" key="2">
    <source>
        <dbReference type="Proteomes" id="UP000182840"/>
    </source>
</evidence>
<reference evidence="2" key="1">
    <citation type="submission" date="2016-11" db="EMBL/GenBank/DDBJ databases">
        <title>Mesorhizobium oceanicum sp. nov., isolated from deep seawater in South China Sea.</title>
        <authorList>
            <person name="Fu G.-Y."/>
        </authorList>
    </citation>
    <scope>NUCLEOTIDE SEQUENCE [LARGE SCALE GENOMIC DNA]</scope>
    <source>
        <strain evidence="2">B7</strain>
    </source>
</reference>
<sequence>MPTRRSVLKGAAASAALPVAGCGGSSTMASYTALTEEIREPLAADADLMECVRFATLAANSHNTQPWRFDLSANKVAILPDLARRTPAVDPDDHHLHASLGCAAENLLIAARACGLHGAVEARADGAVAIAFDAGRPEATDLFAAIPKRQCTRSDYSGRAVTGSDLALLEQAAAGDGIRLVFLLEKPRIENVLEYVLSANTAQMDDDAFMSELKHWLRFNEAQALAARDGLFSACSGNPTLPGWLVPLVFPFAFTTSAENDRYAAQIRSSSGIAVFISARDDRAHWIEAGRSFQRFALKATALGIAHAFVNQPVEVPASRSEFASWLGLGAEERPDFIVRFGYAPPLPMSLRRDVRDILV</sequence>
<dbReference type="Gene3D" id="3.40.109.10">
    <property type="entry name" value="NADH Oxidase"/>
    <property type="match status" value="1"/>
</dbReference>
<dbReference type="OrthoDB" id="8156917at2"/>
<protein>
    <submittedName>
        <fullName evidence="1">Tat pathway signal protein</fullName>
    </submittedName>
</protein>
<name>A0A1L3SWW9_9HYPH</name>
<dbReference type="Proteomes" id="UP000182840">
    <property type="component" value="Chromosome"/>
</dbReference>
<proteinExistence type="predicted"/>
<accession>A0A1L3SWW9</accession>
<dbReference type="EMBL" id="CP018171">
    <property type="protein sequence ID" value="APH73844.1"/>
    <property type="molecule type" value="Genomic_DNA"/>
</dbReference>
<organism evidence="1 2">
    <name type="scientific">Aquibium oceanicum</name>
    <dbReference type="NCBI Taxonomy" id="1670800"/>
    <lineage>
        <taxon>Bacteria</taxon>
        <taxon>Pseudomonadati</taxon>
        <taxon>Pseudomonadota</taxon>
        <taxon>Alphaproteobacteria</taxon>
        <taxon>Hyphomicrobiales</taxon>
        <taxon>Phyllobacteriaceae</taxon>
        <taxon>Aquibium</taxon>
    </lineage>
</organism>
<gene>
    <name evidence="1" type="ORF">BSQ44_22515</name>
</gene>
<keyword evidence="2" id="KW-1185">Reference proteome</keyword>
<dbReference type="SUPFAM" id="SSF55469">
    <property type="entry name" value="FMN-dependent nitroreductase-like"/>
    <property type="match status" value="2"/>
</dbReference>
<dbReference type="KEGG" id="meso:BSQ44_22515"/>
<dbReference type="AlphaFoldDB" id="A0A1L3SWW9"/>
<dbReference type="STRING" id="1670800.BSQ44_22515"/>